<dbReference type="AlphaFoldDB" id="A0A0P1A3C0"/>
<organism evidence="2 3">
    <name type="scientific">Ceraceosorus bombacis</name>
    <dbReference type="NCBI Taxonomy" id="401625"/>
    <lineage>
        <taxon>Eukaryota</taxon>
        <taxon>Fungi</taxon>
        <taxon>Dikarya</taxon>
        <taxon>Basidiomycota</taxon>
        <taxon>Ustilaginomycotina</taxon>
        <taxon>Exobasidiomycetes</taxon>
        <taxon>Ceraceosorales</taxon>
        <taxon>Ceraceosoraceae</taxon>
        <taxon>Ceraceosorus</taxon>
    </lineage>
</organism>
<name>A0A0P1A3C0_9BASI</name>
<feature type="compositionally biased region" description="Basic and acidic residues" evidence="1">
    <location>
        <begin position="85"/>
        <end position="94"/>
    </location>
</feature>
<protein>
    <recommendedName>
        <fullName evidence="4">Zn(2)-C6 fungal-type domain-containing protein</fullName>
    </recommendedName>
</protein>
<evidence type="ECO:0000313" key="3">
    <source>
        <dbReference type="Proteomes" id="UP000054845"/>
    </source>
</evidence>
<evidence type="ECO:0000256" key="1">
    <source>
        <dbReference type="SAM" id="MobiDB-lite"/>
    </source>
</evidence>
<evidence type="ECO:0000313" key="2">
    <source>
        <dbReference type="EMBL" id="CEG19311.1"/>
    </source>
</evidence>
<sequence>MLSPEPPAFINQHALHAQQPEQPTLFITQHEHHVQPPGPQFMASPSLDSEDDHSASDYNPEPNSPASIACTDDMEVDEEQAEEAVSDKGKGRDPLRHKKYNEKLAKKPAEEWMEMTGGAMCQWCKEKNLQCLFSLTGKSVKCKACIMRHRGCVPCKVGPSQKVKAANSVLNAAAV</sequence>
<proteinExistence type="predicted"/>
<feature type="compositionally biased region" description="Acidic residues" evidence="1">
    <location>
        <begin position="72"/>
        <end position="84"/>
    </location>
</feature>
<evidence type="ECO:0008006" key="4">
    <source>
        <dbReference type="Google" id="ProtNLM"/>
    </source>
</evidence>
<accession>A0A0P1A3C0</accession>
<reference evidence="3" key="1">
    <citation type="submission" date="2014-09" db="EMBL/GenBank/DDBJ databases">
        <authorList>
            <person name="Sharma Rahul"/>
            <person name="Thines Marco"/>
        </authorList>
    </citation>
    <scope>NUCLEOTIDE SEQUENCE [LARGE SCALE GENOMIC DNA]</scope>
</reference>
<keyword evidence="3" id="KW-1185">Reference proteome</keyword>
<dbReference type="Proteomes" id="UP000054845">
    <property type="component" value="Unassembled WGS sequence"/>
</dbReference>
<feature type="region of interest" description="Disordered" evidence="1">
    <location>
        <begin position="1"/>
        <end position="100"/>
    </location>
</feature>
<dbReference type="EMBL" id="CCYA01000007">
    <property type="protein sequence ID" value="CEG19311.1"/>
    <property type="molecule type" value="Genomic_DNA"/>
</dbReference>